<reference evidence="1 2" key="1">
    <citation type="journal article" date="2021" name="Front. Genet.">
        <title>Chromosome-Level Genome Assembly Reveals Significant Gene Expansion in the Toll and IMD Signaling Pathways of Dendrolimus kikuchii.</title>
        <authorList>
            <person name="Zhou J."/>
            <person name="Wu P."/>
            <person name="Xiong Z."/>
            <person name="Liu N."/>
            <person name="Zhao N."/>
            <person name="Ji M."/>
            <person name="Qiu Y."/>
            <person name="Yang B."/>
        </authorList>
    </citation>
    <scope>NUCLEOTIDE SEQUENCE [LARGE SCALE GENOMIC DNA]</scope>
    <source>
        <strain evidence="1">Ann1</strain>
    </source>
</reference>
<proteinExistence type="predicted"/>
<evidence type="ECO:0000313" key="1">
    <source>
        <dbReference type="EMBL" id="KAJ0182917.1"/>
    </source>
</evidence>
<accession>A0ACC1DHK8</accession>
<keyword evidence="2" id="KW-1185">Reference proteome</keyword>
<name>A0ACC1DHK8_9NEOP</name>
<sequence length="454" mass="51622">MACEVCEHCQAPIATADGIAIHGRFSYHKKCHKCYVCSETDLNNAEVFKGVIFCSSCSQRIFQGCSTVRKTKNTPKTKQMRSRSRRRSRVKAQDRRTEKINLRKGVIEMSCLTNSTDSGSKTFAVKNITFSGALAVSAEKALHVEQPINECNNIPSMKRESVEMGTTTEVTQELLELMNCPVVKDNKNVHPTPTRPLKHRKYENANNKIMYSDLRIAELGASTEIAHMALRNNSELPVIIKSESRLKQMESLSVSLLNQESDVSGDGEEWLDSAYSSLRESVKTTWMDRRFRSIIKMPYKSFKRNIINRSSLISVLKECEADKFPFFKTLKSLFNDVTTDHQRCGVKRLYSTINLRKTPYKMGWLNLMRNASGVLQCKHFKTSHSYRCLRRQVMKSAGPTKSELKIFRAKLRKVLGPSLKYLIASNKNHTAAVMSQAYESEFQGTSSKKISLEH</sequence>
<gene>
    <name evidence="1" type="ORF">K1T71_000893</name>
</gene>
<organism evidence="1 2">
    <name type="scientific">Dendrolimus kikuchii</name>
    <dbReference type="NCBI Taxonomy" id="765133"/>
    <lineage>
        <taxon>Eukaryota</taxon>
        <taxon>Metazoa</taxon>
        <taxon>Ecdysozoa</taxon>
        <taxon>Arthropoda</taxon>
        <taxon>Hexapoda</taxon>
        <taxon>Insecta</taxon>
        <taxon>Pterygota</taxon>
        <taxon>Neoptera</taxon>
        <taxon>Endopterygota</taxon>
        <taxon>Lepidoptera</taxon>
        <taxon>Glossata</taxon>
        <taxon>Ditrysia</taxon>
        <taxon>Bombycoidea</taxon>
        <taxon>Lasiocampidae</taxon>
        <taxon>Dendrolimus</taxon>
    </lineage>
</organism>
<dbReference type="EMBL" id="CM034388">
    <property type="protein sequence ID" value="KAJ0182917.1"/>
    <property type="molecule type" value="Genomic_DNA"/>
</dbReference>
<dbReference type="Proteomes" id="UP000824533">
    <property type="component" value="Linkage Group LG02"/>
</dbReference>
<comment type="caution">
    <text evidence="1">The sequence shown here is derived from an EMBL/GenBank/DDBJ whole genome shotgun (WGS) entry which is preliminary data.</text>
</comment>
<protein>
    <submittedName>
        <fullName evidence="1">Uncharacterized protein</fullName>
    </submittedName>
</protein>
<evidence type="ECO:0000313" key="2">
    <source>
        <dbReference type="Proteomes" id="UP000824533"/>
    </source>
</evidence>